<reference evidence="1 2" key="1">
    <citation type="journal article" date="2016" name="Nat. Commun.">
        <title>Thousands of microbial genomes shed light on interconnected biogeochemical processes in an aquifer system.</title>
        <authorList>
            <person name="Anantharaman K."/>
            <person name="Brown C.T."/>
            <person name="Hug L.A."/>
            <person name="Sharon I."/>
            <person name="Castelle C.J."/>
            <person name="Probst A.J."/>
            <person name="Thomas B.C."/>
            <person name="Singh A."/>
            <person name="Wilkins M.J."/>
            <person name="Karaoz U."/>
            <person name="Brodie E.L."/>
            <person name="Williams K.H."/>
            <person name="Hubbard S.S."/>
            <person name="Banfield J.F."/>
        </authorList>
    </citation>
    <scope>NUCLEOTIDE SEQUENCE [LARGE SCALE GENOMIC DNA]</scope>
</reference>
<protein>
    <submittedName>
        <fullName evidence="1">Uncharacterized protein</fullName>
    </submittedName>
</protein>
<name>A0A1F5HDP3_9BACT</name>
<evidence type="ECO:0000313" key="1">
    <source>
        <dbReference type="EMBL" id="OGE02196.1"/>
    </source>
</evidence>
<dbReference type="AlphaFoldDB" id="A0A1F5HDP3"/>
<dbReference type="Proteomes" id="UP000176751">
    <property type="component" value="Unassembled WGS sequence"/>
</dbReference>
<sequence>MTPETAAQPIVSLYEQTRGLDGRHFGRGNRRTGDVLTVVRSAVRREAGISFSRAQLQLVIESVPAIFPEDWHSPFIRWSPSDICRLNQEQQVVFYQLQTLGPRRVTGPNIEKIVSFGVRFRNRTGK</sequence>
<proteinExistence type="predicted"/>
<dbReference type="EMBL" id="MFCA01000018">
    <property type="protein sequence ID" value="OGE02196.1"/>
    <property type="molecule type" value="Genomic_DNA"/>
</dbReference>
<gene>
    <name evidence="1" type="ORF">A2196_04065</name>
</gene>
<organism evidence="1 2">
    <name type="scientific">Candidatus Curtissbacteria bacterium RIFOXYA1_FULL_41_14</name>
    <dbReference type="NCBI Taxonomy" id="1797737"/>
    <lineage>
        <taxon>Bacteria</taxon>
        <taxon>Candidatus Curtissiibacteriota</taxon>
    </lineage>
</organism>
<accession>A0A1F5HDP3</accession>
<comment type="caution">
    <text evidence="1">The sequence shown here is derived from an EMBL/GenBank/DDBJ whole genome shotgun (WGS) entry which is preliminary data.</text>
</comment>
<dbReference type="STRING" id="1797737.A2196_04065"/>
<evidence type="ECO:0000313" key="2">
    <source>
        <dbReference type="Proteomes" id="UP000176751"/>
    </source>
</evidence>